<name>A0A0P0W364_ORYSJ</name>
<evidence type="ECO:0000313" key="3">
    <source>
        <dbReference type="Proteomes" id="UP000059680"/>
    </source>
</evidence>
<accession>A0A0P0W364</accession>
<gene>
    <name evidence="2" type="ordered locus">Os03g0744200</name>
    <name evidence="2" type="ORF">OSNPB_030744200</name>
</gene>
<dbReference type="EMBL" id="AP014959">
    <property type="protein sequence ID" value="BAS86330.1"/>
    <property type="molecule type" value="Genomic_DNA"/>
</dbReference>
<proteinExistence type="predicted"/>
<dbReference type="InParanoid" id="A0A0P0W364"/>
<dbReference type="Gramene" id="Os03t0744200-01">
    <property type="protein sequence ID" value="Os03t0744200-01"/>
    <property type="gene ID" value="Os03g0744200"/>
</dbReference>
<evidence type="ECO:0000256" key="1">
    <source>
        <dbReference type="SAM" id="MobiDB-lite"/>
    </source>
</evidence>
<feature type="region of interest" description="Disordered" evidence="1">
    <location>
        <begin position="53"/>
        <end position="82"/>
    </location>
</feature>
<keyword evidence="3" id="KW-1185">Reference proteome</keyword>
<reference evidence="3" key="1">
    <citation type="journal article" date="2005" name="Nature">
        <title>The map-based sequence of the rice genome.</title>
        <authorList>
            <consortium name="International rice genome sequencing project (IRGSP)"/>
            <person name="Matsumoto T."/>
            <person name="Wu J."/>
            <person name="Kanamori H."/>
            <person name="Katayose Y."/>
            <person name="Fujisawa M."/>
            <person name="Namiki N."/>
            <person name="Mizuno H."/>
            <person name="Yamamoto K."/>
            <person name="Antonio B.A."/>
            <person name="Baba T."/>
            <person name="Sakata K."/>
            <person name="Nagamura Y."/>
            <person name="Aoki H."/>
            <person name="Arikawa K."/>
            <person name="Arita K."/>
            <person name="Bito T."/>
            <person name="Chiden Y."/>
            <person name="Fujitsuka N."/>
            <person name="Fukunaka R."/>
            <person name="Hamada M."/>
            <person name="Harada C."/>
            <person name="Hayashi A."/>
            <person name="Hijishita S."/>
            <person name="Honda M."/>
            <person name="Hosokawa S."/>
            <person name="Ichikawa Y."/>
            <person name="Idonuma A."/>
            <person name="Iijima M."/>
            <person name="Ikeda M."/>
            <person name="Ikeno M."/>
            <person name="Ito K."/>
            <person name="Ito S."/>
            <person name="Ito T."/>
            <person name="Ito Y."/>
            <person name="Ito Y."/>
            <person name="Iwabuchi A."/>
            <person name="Kamiya K."/>
            <person name="Karasawa W."/>
            <person name="Kurita K."/>
            <person name="Katagiri S."/>
            <person name="Kikuta A."/>
            <person name="Kobayashi H."/>
            <person name="Kobayashi N."/>
            <person name="Machita K."/>
            <person name="Maehara T."/>
            <person name="Masukawa M."/>
            <person name="Mizubayashi T."/>
            <person name="Mukai Y."/>
            <person name="Nagasaki H."/>
            <person name="Nagata Y."/>
            <person name="Naito S."/>
            <person name="Nakashima M."/>
            <person name="Nakama Y."/>
            <person name="Nakamichi Y."/>
            <person name="Nakamura M."/>
            <person name="Meguro A."/>
            <person name="Negishi M."/>
            <person name="Ohta I."/>
            <person name="Ohta T."/>
            <person name="Okamoto M."/>
            <person name="Ono N."/>
            <person name="Saji S."/>
            <person name="Sakaguchi M."/>
            <person name="Sakai K."/>
            <person name="Shibata M."/>
            <person name="Shimokawa T."/>
            <person name="Song J."/>
            <person name="Takazaki Y."/>
            <person name="Terasawa K."/>
            <person name="Tsugane M."/>
            <person name="Tsuji K."/>
            <person name="Ueda S."/>
            <person name="Waki K."/>
            <person name="Yamagata H."/>
            <person name="Yamamoto M."/>
            <person name="Yamamoto S."/>
            <person name="Yamane H."/>
            <person name="Yoshiki S."/>
            <person name="Yoshihara R."/>
            <person name="Yukawa K."/>
            <person name="Zhong H."/>
            <person name="Yano M."/>
            <person name="Yuan Q."/>
            <person name="Ouyang S."/>
            <person name="Liu J."/>
            <person name="Jones K.M."/>
            <person name="Gansberger K."/>
            <person name="Moffat K."/>
            <person name="Hill J."/>
            <person name="Bera J."/>
            <person name="Fadrosh D."/>
            <person name="Jin S."/>
            <person name="Johri S."/>
            <person name="Kim M."/>
            <person name="Overton L."/>
            <person name="Reardon M."/>
            <person name="Tsitrin T."/>
            <person name="Vuong H."/>
            <person name="Weaver B."/>
            <person name="Ciecko A."/>
            <person name="Tallon L."/>
            <person name="Jackson J."/>
            <person name="Pai G."/>
            <person name="Aken S.V."/>
            <person name="Utterback T."/>
            <person name="Reidmuller S."/>
            <person name="Feldblyum T."/>
            <person name="Hsiao J."/>
            <person name="Zismann V."/>
            <person name="Iobst S."/>
            <person name="de Vazeille A.R."/>
            <person name="Buell C.R."/>
            <person name="Ying K."/>
            <person name="Li Y."/>
            <person name="Lu T."/>
            <person name="Huang Y."/>
            <person name="Zhao Q."/>
            <person name="Feng Q."/>
            <person name="Zhang L."/>
            <person name="Zhu J."/>
            <person name="Weng Q."/>
            <person name="Mu J."/>
            <person name="Lu Y."/>
            <person name="Fan D."/>
            <person name="Liu Y."/>
            <person name="Guan J."/>
            <person name="Zhang Y."/>
            <person name="Yu S."/>
            <person name="Liu X."/>
            <person name="Zhang Y."/>
            <person name="Hong G."/>
            <person name="Han B."/>
            <person name="Choisne N."/>
            <person name="Demange N."/>
            <person name="Orjeda G."/>
            <person name="Samain S."/>
            <person name="Cattolico L."/>
            <person name="Pelletier E."/>
            <person name="Couloux A."/>
            <person name="Segurens B."/>
            <person name="Wincker P."/>
            <person name="D'Hont A."/>
            <person name="Scarpelli C."/>
            <person name="Weissenbach J."/>
            <person name="Salanoubat M."/>
            <person name="Quetier F."/>
            <person name="Yu Y."/>
            <person name="Kim H.R."/>
            <person name="Rambo T."/>
            <person name="Currie J."/>
            <person name="Collura K."/>
            <person name="Luo M."/>
            <person name="Yang T."/>
            <person name="Ammiraju J.S.S."/>
            <person name="Engler F."/>
            <person name="Soderlund C."/>
            <person name="Wing R.A."/>
            <person name="Palmer L.E."/>
            <person name="de la Bastide M."/>
            <person name="Spiegel L."/>
            <person name="Nascimento L."/>
            <person name="Zutavern T."/>
            <person name="O'Shaughnessy A."/>
            <person name="Dike S."/>
            <person name="Dedhia N."/>
            <person name="Preston R."/>
            <person name="Balija V."/>
            <person name="McCombie W.R."/>
            <person name="Chow T."/>
            <person name="Chen H."/>
            <person name="Chung M."/>
            <person name="Chen C."/>
            <person name="Shaw J."/>
            <person name="Wu H."/>
            <person name="Hsiao K."/>
            <person name="Chao Y."/>
            <person name="Chu M."/>
            <person name="Cheng C."/>
            <person name="Hour A."/>
            <person name="Lee P."/>
            <person name="Lin S."/>
            <person name="Lin Y."/>
            <person name="Liou J."/>
            <person name="Liu S."/>
            <person name="Hsing Y."/>
            <person name="Raghuvanshi S."/>
            <person name="Mohanty A."/>
            <person name="Bharti A.K."/>
            <person name="Gaur A."/>
            <person name="Gupta V."/>
            <person name="Kumar D."/>
            <person name="Ravi V."/>
            <person name="Vij S."/>
            <person name="Kapur A."/>
            <person name="Khurana P."/>
            <person name="Khurana P."/>
            <person name="Khurana J.P."/>
            <person name="Tyagi A.K."/>
            <person name="Gaikwad K."/>
            <person name="Singh A."/>
            <person name="Dalal V."/>
            <person name="Srivastava S."/>
            <person name="Dixit A."/>
            <person name="Pal A.K."/>
            <person name="Ghazi I.A."/>
            <person name="Yadav M."/>
            <person name="Pandit A."/>
            <person name="Bhargava A."/>
            <person name="Sureshbabu K."/>
            <person name="Batra K."/>
            <person name="Sharma T.R."/>
            <person name="Mohapatra T."/>
            <person name="Singh N.K."/>
            <person name="Messing J."/>
            <person name="Nelson A.B."/>
            <person name="Fuks G."/>
            <person name="Kavchok S."/>
            <person name="Keizer G."/>
            <person name="Linton E."/>
            <person name="Llaca V."/>
            <person name="Song R."/>
            <person name="Tanyolac B."/>
            <person name="Young S."/>
            <person name="Ho-Il K."/>
            <person name="Hahn J.H."/>
            <person name="Sangsakoo G."/>
            <person name="Vanavichit A."/>
            <person name="de Mattos Luiz.A.T."/>
            <person name="Zimmer P.D."/>
            <person name="Malone G."/>
            <person name="Dellagostin O."/>
            <person name="de Oliveira A.C."/>
            <person name="Bevan M."/>
            <person name="Bancroft I."/>
            <person name="Minx P."/>
            <person name="Cordum H."/>
            <person name="Wilson R."/>
            <person name="Cheng Z."/>
            <person name="Jin W."/>
            <person name="Jiang J."/>
            <person name="Leong S.A."/>
            <person name="Iwama H."/>
            <person name="Gojobori T."/>
            <person name="Itoh T."/>
            <person name="Niimura Y."/>
            <person name="Fujii Y."/>
            <person name="Habara T."/>
            <person name="Sakai H."/>
            <person name="Sato Y."/>
            <person name="Wilson G."/>
            <person name="Kumar K."/>
            <person name="McCouch S."/>
            <person name="Juretic N."/>
            <person name="Hoen D."/>
            <person name="Wright S."/>
            <person name="Bruskiewich R."/>
            <person name="Bureau T."/>
            <person name="Miyao A."/>
            <person name="Hirochika H."/>
            <person name="Nishikawa T."/>
            <person name="Kadowaki K."/>
            <person name="Sugiura M."/>
            <person name="Burr B."/>
            <person name="Sasaki T."/>
        </authorList>
    </citation>
    <scope>NUCLEOTIDE SEQUENCE [LARGE SCALE GENOMIC DNA]</scope>
    <source>
        <strain evidence="3">cv. Nipponbare</strain>
    </source>
</reference>
<dbReference type="AlphaFoldDB" id="A0A0P0W364"/>
<dbReference type="PaxDb" id="39947-A0A0P0W364"/>
<protein>
    <submittedName>
        <fullName evidence="2">Os03g0744200 protein</fullName>
    </submittedName>
</protein>
<organism evidence="2 3">
    <name type="scientific">Oryza sativa subsp. japonica</name>
    <name type="common">Rice</name>
    <dbReference type="NCBI Taxonomy" id="39947"/>
    <lineage>
        <taxon>Eukaryota</taxon>
        <taxon>Viridiplantae</taxon>
        <taxon>Streptophyta</taxon>
        <taxon>Embryophyta</taxon>
        <taxon>Tracheophyta</taxon>
        <taxon>Spermatophyta</taxon>
        <taxon>Magnoliopsida</taxon>
        <taxon>Liliopsida</taxon>
        <taxon>Poales</taxon>
        <taxon>Poaceae</taxon>
        <taxon>BOP clade</taxon>
        <taxon>Oryzoideae</taxon>
        <taxon>Oryzeae</taxon>
        <taxon>Oryzinae</taxon>
        <taxon>Oryza</taxon>
        <taxon>Oryza sativa</taxon>
    </lineage>
</organism>
<feature type="compositionally biased region" description="Basic residues" evidence="1">
    <location>
        <begin position="59"/>
        <end position="82"/>
    </location>
</feature>
<sequence length="82" mass="8801">SSLFFPLSSRLSPPLSLLTFSVYSSPSTLPADPPHRRRPIHNIVAGLLFPSSCRPDPRCHHHGGPPGGRRRGGGGGIRRRAA</sequence>
<evidence type="ECO:0000313" key="2">
    <source>
        <dbReference type="EMBL" id="BAS86330.1"/>
    </source>
</evidence>
<reference evidence="2 3" key="2">
    <citation type="journal article" date="2013" name="Plant Cell Physiol.">
        <title>Rice Annotation Project Database (RAP-DB): an integrative and interactive database for rice genomics.</title>
        <authorList>
            <person name="Sakai H."/>
            <person name="Lee S.S."/>
            <person name="Tanaka T."/>
            <person name="Numa H."/>
            <person name="Kim J."/>
            <person name="Kawahara Y."/>
            <person name="Wakimoto H."/>
            <person name="Yang C.C."/>
            <person name="Iwamoto M."/>
            <person name="Abe T."/>
            <person name="Yamada Y."/>
            <person name="Muto A."/>
            <person name="Inokuchi H."/>
            <person name="Ikemura T."/>
            <person name="Matsumoto T."/>
            <person name="Sasaki T."/>
            <person name="Itoh T."/>
        </authorList>
    </citation>
    <scope>NUCLEOTIDE SEQUENCE [LARGE SCALE GENOMIC DNA]</scope>
    <source>
        <strain evidence="3">cv. Nipponbare</strain>
    </source>
</reference>
<dbReference type="Proteomes" id="UP000059680">
    <property type="component" value="Chromosome 3"/>
</dbReference>
<reference evidence="2 3" key="3">
    <citation type="journal article" date="2013" name="Rice">
        <title>Improvement of the Oryza sativa Nipponbare reference genome using next generation sequence and optical map data.</title>
        <authorList>
            <person name="Kawahara Y."/>
            <person name="de la Bastide M."/>
            <person name="Hamilton J.P."/>
            <person name="Kanamori H."/>
            <person name="McCombie W.R."/>
            <person name="Ouyang S."/>
            <person name="Schwartz D.C."/>
            <person name="Tanaka T."/>
            <person name="Wu J."/>
            <person name="Zhou S."/>
            <person name="Childs K.L."/>
            <person name="Davidson R.M."/>
            <person name="Lin H."/>
            <person name="Quesada-Ocampo L."/>
            <person name="Vaillancourt B."/>
            <person name="Sakai H."/>
            <person name="Lee S.S."/>
            <person name="Kim J."/>
            <person name="Numa H."/>
            <person name="Itoh T."/>
            <person name="Buell C.R."/>
            <person name="Matsumoto T."/>
        </authorList>
    </citation>
    <scope>NUCLEOTIDE SEQUENCE [LARGE SCALE GENOMIC DNA]</scope>
    <source>
        <strain evidence="3">cv. Nipponbare</strain>
    </source>
</reference>
<feature type="non-terminal residue" evidence="2">
    <location>
        <position position="1"/>
    </location>
</feature>